<feature type="compositionally biased region" description="Polar residues" evidence="1">
    <location>
        <begin position="34"/>
        <end position="44"/>
    </location>
</feature>
<dbReference type="InterPro" id="IPR019195">
    <property type="entry name" value="ABC_ATPase_put"/>
</dbReference>
<organism evidence="4 5">
    <name type="scientific">Meristemomyces frigidus</name>
    <dbReference type="NCBI Taxonomy" id="1508187"/>
    <lineage>
        <taxon>Eukaryota</taxon>
        <taxon>Fungi</taxon>
        <taxon>Dikarya</taxon>
        <taxon>Ascomycota</taxon>
        <taxon>Pezizomycotina</taxon>
        <taxon>Dothideomycetes</taxon>
        <taxon>Dothideomycetidae</taxon>
        <taxon>Mycosphaerellales</taxon>
        <taxon>Teratosphaeriaceae</taxon>
        <taxon>Meristemomyces</taxon>
    </lineage>
</organism>
<reference evidence="4" key="1">
    <citation type="submission" date="2023-08" db="EMBL/GenBank/DDBJ databases">
        <title>Black Yeasts Isolated from many extreme environments.</title>
        <authorList>
            <person name="Coleine C."/>
            <person name="Stajich J.E."/>
            <person name="Selbmann L."/>
        </authorList>
    </citation>
    <scope>NUCLEOTIDE SEQUENCE</scope>
    <source>
        <strain evidence="4">CCFEE 5401</strain>
    </source>
</reference>
<dbReference type="InterPro" id="IPR046834">
    <property type="entry name" value="ABC_ATPase_C"/>
</dbReference>
<dbReference type="Pfam" id="PF09818">
    <property type="entry name" value="ABC_ATPase"/>
    <property type="match status" value="1"/>
</dbReference>
<dbReference type="Proteomes" id="UP001310890">
    <property type="component" value="Unassembled WGS sequence"/>
</dbReference>
<accession>A0AAN7YS63</accession>
<dbReference type="PANTHER" id="PTHR38149:SF1">
    <property type="entry name" value="ATPASE"/>
    <property type="match status" value="1"/>
</dbReference>
<proteinExistence type="predicted"/>
<evidence type="ECO:0000313" key="4">
    <source>
        <dbReference type="EMBL" id="KAK5114473.1"/>
    </source>
</evidence>
<evidence type="ECO:0000313" key="5">
    <source>
        <dbReference type="Proteomes" id="UP001310890"/>
    </source>
</evidence>
<comment type="caution">
    <text evidence="4">The sequence shown here is derived from an EMBL/GenBank/DDBJ whole genome shotgun (WGS) entry which is preliminary data.</text>
</comment>
<name>A0AAN7YS63_9PEZI</name>
<sequence>MSGRGGRRRGAYYRAKYGGGGGHASRGDSGHATLYTQTVGSSTGVPHAPNDWARLEQDLRSIDRQQYDEYLKSDTRRIAVCDFVTRVCASIIRAKHLDQNVSGGKPGWSGPRGGAFSINAPGQEVLPRTSALINADQCIELRFTTSLPAAGRTVLGKEAHQILAVNLVHLVEQSLLHVNLDQESLQYHLQCTENQRSLRQQLAAHDVVAFVANGSILPRISGASAMPMIGPSVVPFASPSELELTLTLANGSNIKGMGVPRGVTLLTGGGYHGKSTLLDAIMVGVYDHVPGDGRELIVADPTSVKGKNVREDMIRLEHKNSKIRAEDGRSVTGVDISPYISTLPGGRSTTTFSTDDASGSTSMAANIQEALELGCKTLLIDEDSSATNLLVRDQRMQALIKHEPITPMVAKARALYKQLGVSTIIVIGGLGDWLSVADQVISMDSYIPRCITAEAKAIVSRFPAQVAQTPDYGTVAERTVQLNLEGVRSPYATRKRFIAMKPHAQDPVNDAAQEEAGVALAGLEQIVEIGQSRTIAILIQQVAALTAKRP</sequence>
<evidence type="ECO:0000256" key="1">
    <source>
        <dbReference type="SAM" id="MobiDB-lite"/>
    </source>
</evidence>
<evidence type="ECO:0000259" key="2">
    <source>
        <dbReference type="Pfam" id="PF09818"/>
    </source>
</evidence>
<dbReference type="EMBL" id="JAVRRL010000017">
    <property type="protein sequence ID" value="KAK5114473.1"/>
    <property type="molecule type" value="Genomic_DNA"/>
</dbReference>
<gene>
    <name evidence="4" type="ORF">LTR62_002408</name>
</gene>
<dbReference type="AlphaFoldDB" id="A0AAN7YS63"/>
<feature type="domain" description="ATPase of the ABC class N-terminal" evidence="3">
    <location>
        <begin position="70"/>
        <end position="176"/>
    </location>
</feature>
<feature type="domain" description="ATPase of the ABC class C-terminal" evidence="2">
    <location>
        <begin position="182"/>
        <end position="471"/>
    </location>
</feature>
<feature type="region of interest" description="Disordered" evidence="1">
    <location>
        <begin position="17"/>
        <end position="50"/>
    </location>
</feature>
<protein>
    <submittedName>
        <fullName evidence="4">Uncharacterized protein</fullName>
    </submittedName>
</protein>
<dbReference type="Pfam" id="PF20446">
    <property type="entry name" value="ABC_N"/>
    <property type="match status" value="1"/>
</dbReference>
<dbReference type="InterPro" id="IPR046833">
    <property type="entry name" value="ABC_N"/>
</dbReference>
<evidence type="ECO:0000259" key="3">
    <source>
        <dbReference type="Pfam" id="PF20446"/>
    </source>
</evidence>
<dbReference type="PANTHER" id="PTHR38149">
    <property type="entry name" value="ATPASE"/>
    <property type="match status" value="1"/>
</dbReference>